<feature type="domain" description="Methyltransferase FkbM" evidence="1">
    <location>
        <begin position="47"/>
        <end position="253"/>
    </location>
</feature>
<protein>
    <submittedName>
        <fullName evidence="2">FkbM family methyltransferase</fullName>
    </submittedName>
</protein>
<gene>
    <name evidence="2" type="ORF">ACD661_12740</name>
</gene>
<dbReference type="InterPro" id="IPR006342">
    <property type="entry name" value="FkbM_mtfrase"/>
</dbReference>
<reference evidence="2 3" key="1">
    <citation type="submission" date="2024-08" db="EMBL/GenBank/DDBJ databases">
        <title>Draft Genome Sequence of Legionella lytica strain DSB2004, Isolated From a Fire Sprinkler System.</title>
        <authorList>
            <person name="Everhart A.D."/>
            <person name="Kidane D.T."/>
            <person name="Farone A.L."/>
            <person name="Farone M.B."/>
        </authorList>
    </citation>
    <scope>NUCLEOTIDE SEQUENCE [LARGE SCALE GENOMIC DNA]</scope>
    <source>
        <strain evidence="2 3">DSB2004</strain>
    </source>
</reference>
<evidence type="ECO:0000259" key="1">
    <source>
        <dbReference type="Pfam" id="PF05050"/>
    </source>
</evidence>
<keyword evidence="2" id="KW-0808">Transferase</keyword>
<proteinExistence type="predicted"/>
<dbReference type="PANTHER" id="PTHR34203">
    <property type="entry name" value="METHYLTRANSFERASE, FKBM FAMILY PROTEIN"/>
    <property type="match status" value="1"/>
</dbReference>
<dbReference type="RefSeq" id="WP_400188248.1">
    <property type="nucleotide sequence ID" value="NZ_JBGORX010000006.1"/>
</dbReference>
<dbReference type="SUPFAM" id="SSF53335">
    <property type="entry name" value="S-adenosyl-L-methionine-dependent methyltransferases"/>
    <property type="match status" value="1"/>
</dbReference>
<accession>A0ABW8DC74</accession>
<evidence type="ECO:0000313" key="3">
    <source>
        <dbReference type="Proteomes" id="UP001615550"/>
    </source>
</evidence>
<dbReference type="Proteomes" id="UP001615550">
    <property type="component" value="Unassembled WGS sequence"/>
</dbReference>
<keyword evidence="2" id="KW-0489">Methyltransferase</keyword>
<dbReference type="Pfam" id="PF05050">
    <property type="entry name" value="Methyltransf_21"/>
    <property type="match status" value="1"/>
</dbReference>
<keyword evidence="3" id="KW-1185">Reference proteome</keyword>
<dbReference type="InterPro" id="IPR052514">
    <property type="entry name" value="SAM-dependent_MTase"/>
</dbReference>
<organism evidence="2 3">
    <name type="scientific">Legionella lytica</name>
    <dbReference type="NCBI Taxonomy" id="96232"/>
    <lineage>
        <taxon>Bacteria</taxon>
        <taxon>Pseudomonadati</taxon>
        <taxon>Pseudomonadota</taxon>
        <taxon>Gammaproteobacteria</taxon>
        <taxon>Legionellales</taxon>
        <taxon>Legionellaceae</taxon>
        <taxon>Legionella</taxon>
    </lineage>
</organism>
<evidence type="ECO:0000313" key="2">
    <source>
        <dbReference type="EMBL" id="MFJ1269426.1"/>
    </source>
</evidence>
<dbReference type="EMBL" id="JBGORX010000006">
    <property type="protein sequence ID" value="MFJ1269426.1"/>
    <property type="molecule type" value="Genomic_DNA"/>
</dbReference>
<dbReference type="PANTHER" id="PTHR34203:SF15">
    <property type="entry name" value="SLL1173 PROTEIN"/>
    <property type="match status" value="1"/>
</dbReference>
<dbReference type="GO" id="GO:0008168">
    <property type="term" value="F:methyltransferase activity"/>
    <property type="evidence" value="ECO:0007669"/>
    <property type="project" value="UniProtKB-KW"/>
</dbReference>
<name>A0ABW8DC74_9GAMM</name>
<dbReference type="NCBIfam" id="TIGR01444">
    <property type="entry name" value="fkbM_fam"/>
    <property type="match status" value="1"/>
</dbReference>
<dbReference type="Gene3D" id="3.40.50.150">
    <property type="entry name" value="Vaccinia Virus protein VP39"/>
    <property type="match status" value="1"/>
</dbReference>
<dbReference type="GO" id="GO:0032259">
    <property type="term" value="P:methylation"/>
    <property type="evidence" value="ECO:0007669"/>
    <property type="project" value="UniProtKB-KW"/>
</dbReference>
<dbReference type="InterPro" id="IPR029063">
    <property type="entry name" value="SAM-dependent_MTases_sf"/>
</dbReference>
<comment type="caution">
    <text evidence="2">The sequence shown here is derived from an EMBL/GenBank/DDBJ whole genome shotgun (WGS) entry which is preliminary data.</text>
</comment>
<sequence>MNKKEFAIGELYYINELEVSILLREIYGLDAYLRDFLTLDANSVVFDIGANIGIFSLYALYQCDEQAKIYSFEPIPATFECLRNNLAPFADKVQVYNMGIGNVPEECTVEFTLFGAATATATYRPEDKIISNFQPQLNYDTLLKLSSRRDRKLYYLLKYLPFLRKYLIKKNYTKRTTSHKVLCKLESLGRFIEKNHIDHIDFLKVDVEGAEFEVIKSIFPQQFATIKQLAIEVHDIEHRVEQITAFLKEKGYEIKIYRSPVMERLGFNHHMVYAKQKSHFSKPSFNGSNPRLTRAQT</sequence>